<feature type="compositionally biased region" description="Polar residues" evidence="1">
    <location>
        <begin position="754"/>
        <end position="766"/>
    </location>
</feature>
<keyword evidence="3" id="KW-1185">Reference proteome</keyword>
<protein>
    <submittedName>
        <fullName evidence="2">Uncharacterized protein</fullName>
    </submittedName>
</protein>
<feature type="compositionally biased region" description="Polar residues" evidence="1">
    <location>
        <begin position="275"/>
        <end position="285"/>
    </location>
</feature>
<feature type="region of interest" description="Disordered" evidence="1">
    <location>
        <begin position="408"/>
        <end position="459"/>
    </location>
</feature>
<feature type="region of interest" description="Disordered" evidence="1">
    <location>
        <begin position="537"/>
        <end position="614"/>
    </location>
</feature>
<feature type="region of interest" description="Disordered" evidence="1">
    <location>
        <begin position="1"/>
        <end position="345"/>
    </location>
</feature>
<evidence type="ECO:0000313" key="3">
    <source>
        <dbReference type="Proteomes" id="UP000559027"/>
    </source>
</evidence>
<feature type="compositionally biased region" description="Basic and acidic residues" evidence="1">
    <location>
        <begin position="576"/>
        <end position="587"/>
    </location>
</feature>
<gene>
    <name evidence="2" type="ORF">D9756_004817</name>
</gene>
<feature type="region of interest" description="Disordered" evidence="1">
    <location>
        <begin position="702"/>
        <end position="792"/>
    </location>
</feature>
<feature type="compositionally biased region" description="Polar residues" evidence="1">
    <location>
        <begin position="178"/>
        <end position="193"/>
    </location>
</feature>
<dbReference type="AlphaFoldDB" id="A0A8H5G8R8"/>
<accession>A0A8H5G8R8</accession>
<feature type="compositionally biased region" description="Low complexity" evidence="1">
    <location>
        <begin position="261"/>
        <end position="270"/>
    </location>
</feature>
<dbReference type="Proteomes" id="UP000559027">
    <property type="component" value="Unassembled WGS sequence"/>
</dbReference>
<feature type="compositionally biased region" description="Polar residues" evidence="1">
    <location>
        <begin position="499"/>
        <end position="519"/>
    </location>
</feature>
<evidence type="ECO:0000256" key="1">
    <source>
        <dbReference type="SAM" id="MobiDB-lite"/>
    </source>
</evidence>
<evidence type="ECO:0000313" key="2">
    <source>
        <dbReference type="EMBL" id="KAF5360447.1"/>
    </source>
</evidence>
<organism evidence="2 3">
    <name type="scientific">Leucocoprinus leucothites</name>
    <dbReference type="NCBI Taxonomy" id="201217"/>
    <lineage>
        <taxon>Eukaryota</taxon>
        <taxon>Fungi</taxon>
        <taxon>Dikarya</taxon>
        <taxon>Basidiomycota</taxon>
        <taxon>Agaricomycotina</taxon>
        <taxon>Agaricomycetes</taxon>
        <taxon>Agaricomycetidae</taxon>
        <taxon>Agaricales</taxon>
        <taxon>Agaricineae</taxon>
        <taxon>Agaricaceae</taxon>
        <taxon>Leucocoprinus</taxon>
    </lineage>
</organism>
<feature type="region of interest" description="Disordered" evidence="1">
    <location>
        <begin position="478"/>
        <end position="523"/>
    </location>
</feature>
<feature type="compositionally biased region" description="Basic and acidic residues" evidence="1">
    <location>
        <begin position="303"/>
        <end position="312"/>
    </location>
</feature>
<feature type="compositionally biased region" description="Polar residues" evidence="1">
    <location>
        <begin position="17"/>
        <end position="28"/>
    </location>
</feature>
<reference evidence="2 3" key="1">
    <citation type="journal article" date="2020" name="ISME J.">
        <title>Uncovering the hidden diversity of litter-decomposition mechanisms in mushroom-forming fungi.</title>
        <authorList>
            <person name="Floudas D."/>
            <person name="Bentzer J."/>
            <person name="Ahren D."/>
            <person name="Johansson T."/>
            <person name="Persson P."/>
            <person name="Tunlid A."/>
        </authorList>
    </citation>
    <scope>NUCLEOTIDE SEQUENCE [LARGE SCALE GENOMIC DNA]</scope>
    <source>
        <strain evidence="2 3">CBS 146.42</strain>
    </source>
</reference>
<feature type="compositionally biased region" description="Low complexity" evidence="1">
    <location>
        <begin position="427"/>
        <end position="445"/>
    </location>
</feature>
<name>A0A8H5G8R8_9AGAR</name>
<comment type="caution">
    <text evidence="2">The sequence shown here is derived from an EMBL/GenBank/DDBJ whole genome shotgun (WGS) entry which is preliminary data.</text>
</comment>
<proteinExistence type="predicted"/>
<feature type="compositionally biased region" description="Basic residues" evidence="1">
    <location>
        <begin position="96"/>
        <end position="113"/>
    </location>
</feature>
<feature type="compositionally biased region" description="Polar residues" evidence="1">
    <location>
        <begin position="600"/>
        <end position="611"/>
    </location>
</feature>
<feature type="compositionally biased region" description="Polar residues" evidence="1">
    <location>
        <begin position="776"/>
        <end position="786"/>
    </location>
</feature>
<feature type="compositionally biased region" description="Basic residues" evidence="1">
    <location>
        <begin position="29"/>
        <end position="39"/>
    </location>
</feature>
<dbReference type="EMBL" id="JAACJO010000003">
    <property type="protein sequence ID" value="KAF5360447.1"/>
    <property type="molecule type" value="Genomic_DNA"/>
</dbReference>
<sequence length="804" mass="87529">MLSPSDSDDLPNVAEVLSSQKNSTQSLPNRKRQRSRHSSGRQPSDRNDPSSSRPRKKRRIQVNGKAKGVNAPPPPPSAVQAASPIELTSEDEPPRRSSKPKSKPNSAKKKRPKLPPSEVIDLCSDAEDLSRPPRPTQRTKTTQAWAPPREEDVIVLLSSDNEDRLGPSRFYGRATLPNRVQHSFPPTSTQAKASQLPVKRFRREEEEEEEEEVSTNGNPVPRVHPPPRKRLRRPSDSLSPLSVVESRRTPRPSTPRDSSRRPSASLSPVPVEESGQASSCSTPQALPSVPAYEPQKIPSPPYKEVESDHLQETEQQQPKQPPSPRQIRHEVVEPSSEVEETTEPLQNIYNNFFQSTPSPESSPASCRAFSFKIRLPPHPATVVQFEAFDFNSPPPPLLTSSFFKRAIGALPPRPESRTTKPMLPTQSLSRSTSSKPSSGPANSGSTSVPMAHQAKSQISSPLPLDQVEAKDVQCSNVQMSQAPSPAAEATDERVASHVETGSQLSTPRRQSSQNHTQALSAEEAAVPTVIVPVKDSTLGSGSQKVQPKLQAFTPRPQTSPAHVHKMVSEEGQTDSTPERSRPVDEVAHQVMSSEGLDSVQAPSPRSLSASNRPEYMRASEYTEKGSMANKSTERVSSTSRIYQQADFEPPLASQPEVVTANSKVAIPDAESTHLLVSSPKPAPSSIPISLTRPYTAMVEIPVKSHPEAKETTCTPAVKSSSETTIPSPSHPPPLEPINPSSGKMDNGDDATVSPLYSSRSDSTNDNDMQEIAEMLFSTSSGENSSEPTDEELLVIGLCYPDFDE</sequence>